<dbReference type="RefSeq" id="WP_213353415.1">
    <property type="nucleotide sequence ID" value="NZ_JAHBGB010000033.1"/>
</dbReference>
<dbReference type="PANTHER" id="PTHR35008:SF4">
    <property type="entry name" value="BLL4482 PROTEIN"/>
    <property type="match status" value="1"/>
</dbReference>
<evidence type="ECO:0000256" key="4">
    <source>
        <dbReference type="PROSITE-ProRule" id="PRU00433"/>
    </source>
</evidence>
<keyword evidence="7" id="KW-1185">Reference proteome</keyword>
<keyword evidence="3 4" id="KW-0408">Iron</keyword>
<keyword evidence="1 4" id="KW-0349">Heme</keyword>
<dbReference type="InterPro" id="IPR051459">
    <property type="entry name" value="Cytochrome_c-type_DH"/>
</dbReference>
<reference evidence="7" key="1">
    <citation type="journal article" date="2019" name="Int. J. Syst. Evol. Microbiol.">
        <title>The Global Catalogue of Microorganisms (GCM) 10K type strain sequencing project: providing services to taxonomists for standard genome sequencing and annotation.</title>
        <authorList>
            <consortium name="The Broad Institute Genomics Platform"/>
            <consortium name="The Broad Institute Genome Sequencing Center for Infectious Disease"/>
            <person name="Wu L."/>
            <person name="Ma J."/>
        </authorList>
    </citation>
    <scope>NUCLEOTIDE SEQUENCE [LARGE SCALE GENOMIC DNA]</scope>
    <source>
        <strain evidence="7">CCM 7435</strain>
    </source>
</reference>
<dbReference type="PANTHER" id="PTHR35008">
    <property type="entry name" value="BLL4482 PROTEIN-RELATED"/>
    <property type="match status" value="1"/>
</dbReference>
<sequence>MGVAVVAAMALAPTIIRADDVAVARGAYLVNAVAICGRCHTAPGPGNKPFAGGRMIETAAYKVQGPNLTPDPETGIGSWSDEQIGRAITHGLRPDGHQMSTAMPYPFYAVMTDADRNAVVAYLRTLAPASNATAAPVYAVPPTAAARVPGVAAAIPPGSRAEQGWYLATLARCLSCHSSPDAHGEPDLTVGTGRGGQSFEGPWGVVVAPDITPRGLSGWSDDDIRRALVEGIAPGGRKLAAPMQAKAYAQLTSDDVSSIVAWLRTLPGD</sequence>
<dbReference type="InterPro" id="IPR009056">
    <property type="entry name" value="Cyt_c-like_dom"/>
</dbReference>
<evidence type="ECO:0000259" key="5">
    <source>
        <dbReference type="PROSITE" id="PS51007"/>
    </source>
</evidence>
<evidence type="ECO:0000256" key="1">
    <source>
        <dbReference type="ARBA" id="ARBA00022617"/>
    </source>
</evidence>
<name>A0ABW4YV04_9HYPH</name>
<dbReference type="EMBL" id="JBHUHD010000001">
    <property type="protein sequence ID" value="MFD2139889.1"/>
    <property type="molecule type" value="Genomic_DNA"/>
</dbReference>
<gene>
    <name evidence="6" type="ORF">ACFSNC_05735</name>
</gene>
<feature type="domain" description="Cytochrome c" evidence="5">
    <location>
        <begin position="159"/>
        <end position="267"/>
    </location>
</feature>
<evidence type="ECO:0000313" key="6">
    <source>
        <dbReference type="EMBL" id="MFD2139889.1"/>
    </source>
</evidence>
<dbReference type="Pfam" id="PF00034">
    <property type="entry name" value="Cytochrom_C"/>
    <property type="match status" value="1"/>
</dbReference>
<proteinExistence type="predicted"/>
<comment type="caution">
    <text evidence="6">The sequence shown here is derived from an EMBL/GenBank/DDBJ whole genome shotgun (WGS) entry which is preliminary data.</text>
</comment>
<organism evidence="6 7">
    <name type="scientific">Ancylobacter oerskovii</name>
    <dbReference type="NCBI Taxonomy" id="459519"/>
    <lineage>
        <taxon>Bacteria</taxon>
        <taxon>Pseudomonadati</taxon>
        <taxon>Pseudomonadota</taxon>
        <taxon>Alphaproteobacteria</taxon>
        <taxon>Hyphomicrobiales</taxon>
        <taxon>Xanthobacteraceae</taxon>
        <taxon>Ancylobacter</taxon>
    </lineage>
</organism>
<keyword evidence="2 4" id="KW-0479">Metal-binding</keyword>
<dbReference type="Proteomes" id="UP001597299">
    <property type="component" value="Unassembled WGS sequence"/>
</dbReference>
<dbReference type="PROSITE" id="PS51007">
    <property type="entry name" value="CYTC"/>
    <property type="match status" value="2"/>
</dbReference>
<accession>A0ABW4YV04</accession>
<evidence type="ECO:0000256" key="2">
    <source>
        <dbReference type="ARBA" id="ARBA00022723"/>
    </source>
</evidence>
<dbReference type="InterPro" id="IPR036909">
    <property type="entry name" value="Cyt_c-like_dom_sf"/>
</dbReference>
<feature type="domain" description="Cytochrome c" evidence="5">
    <location>
        <begin position="21"/>
        <end position="127"/>
    </location>
</feature>
<dbReference type="Gene3D" id="1.10.760.10">
    <property type="entry name" value="Cytochrome c-like domain"/>
    <property type="match status" value="2"/>
</dbReference>
<evidence type="ECO:0000256" key="3">
    <source>
        <dbReference type="ARBA" id="ARBA00023004"/>
    </source>
</evidence>
<dbReference type="SUPFAM" id="SSF46626">
    <property type="entry name" value="Cytochrome c"/>
    <property type="match status" value="2"/>
</dbReference>
<protein>
    <submittedName>
        <fullName evidence="6">C-type cytochrome</fullName>
    </submittedName>
</protein>
<evidence type="ECO:0000313" key="7">
    <source>
        <dbReference type="Proteomes" id="UP001597299"/>
    </source>
</evidence>